<keyword evidence="4" id="KW-1185">Reference proteome</keyword>
<organism evidence="3 4">
    <name type="scientific">Blastococcus goldschmidtiae</name>
    <dbReference type="NCBI Taxonomy" id="3075546"/>
    <lineage>
        <taxon>Bacteria</taxon>
        <taxon>Bacillati</taxon>
        <taxon>Actinomycetota</taxon>
        <taxon>Actinomycetes</taxon>
        <taxon>Geodermatophilales</taxon>
        <taxon>Geodermatophilaceae</taxon>
        <taxon>Blastococcus</taxon>
    </lineage>
</organism>
<accession>A0ABU2KBJ3</accession>
<dbReference type="Proteomes" id="UP001183222">
    <property type="component" value="Unassembled WGS sequence"/>
</dbReference>
<comment type="caution">
    <text evidence="3">The sequence shown here is derived from an EMBL/GenBank/DDBJ whole genome shotgun (WGS) entry which is preliminary data.</text>
</comment>
<feature type="transmembrane region" description="Helical" evidence="2">
    <location>
        <begin position="135"/>
        <end position="158"/>
    </location>
</feature>
<evidence type="ECO:0000256" key="1">
    <source>
        <dbReference type="SAM" id="MobiDB-lite"/>
    </source>
</evidence>
<gene>
    <name evidence="3" type="ORF">RM425_16755</name>
</gene>
<sequence length="242" mass="23437">MSERNGSTSTGPGTAEIPVVRPSGAVAASKAGAAPKGGAAAKSGAAPKTAAAPKAGTAPTTGAAASTTGAAATGGRATTGVLPTVAAPDAVTAEAPPAPEPAAAERDLPPGAQPTAPVSVRPAPRMPRRGPMTIMGPWAPVAGGLLGLVLGGIVAAVLGGSAESYDERLSVVFVVLGLGMLGTAGTLLADEVRIVRQQARDAVVRPQWVEATAGLVNGLTPARLLMLGSVVVLVLAAYVGRG</sequence>
<dbReference type="EMBL" id="JAVREI010000014">
    <property type="protein sequence ID" value="MDT0277552.1"/>
    <property type="molecule type" value="Genomic_DNA"/>
</dbReference>
<reference evidence="4" key="1">
    <citation type="submission" date="2023-07" db="EMBL/GenBank/DDBJ databases">
        <title>30 novel species of actinomycetes from the DSMZ collection.</title>
        <authorList>
            <person name="Nouioui I."/>
        </authorList>
    </citation>
    <scope>NUCLEOTIDE SEQUENCE [LARGE SCALE GENOMIC DNA]</scope>
    <source>
        <strain evidence="4">DSM 46792</strain>
    </source>
</reference>
<evidence type="ECO:0000313" key="4">
    <source>
        <dbReference type="Proteomes" id="UP001183222"/>
    </source>
</evidence>
<feature type="compositionally biased region" description="Polar residues" evidence="1">
    <location>
        <begin position="1"/>
        <end position="12"/>
    </location>
</feature>
<feature type="transmembrane region" description="Helical" evidence="2">
    <location>
        <begin position="224"/>
        <end position="240"/>
    </location>
</feature>
<feature type="region of interest" description="Disordered" evidence="1">
    <location>
        <begin position="92"/>
        <end position="128"/>
    </location>
</feature>
<dbReference type="RefSeq" id="WP_311346360.1">
    <property type="nucleotide sequence ID" value="NZ_JAVREI010000014.1"/>
</dbReference>
<feature type="region of interest" description="Disordered" evidence="1">
    <location>
        <begin position="1"/>
        <end position="76"/>
    </location>
</feature>
<proteinExistence type="predicted"/>
<feature type="compositionally biased region" description="Low complexity" evidence="1">
    <location>
        <begin position="22"/>
        <end position="76"/>
    </location>
</feature>
<keyword evidence="2" id="KW-1133">Transmembrane helix</keyword>
<name>A0ABU2KBJ3_9ACTN</name>
<keyword evidence="2" id="KW-0472">Membrane</keyword>
<evidence type="ECO:0000256" key="2">
    <source>
        <dbReference type="SAM" id="Phobius"/>
    </source>
</evidence>
<protein>
    <submittedName>
        <fullName evidence="3">Uncharacterized protein</fullName>
    </submittedName>
</protein>
<evidence type="ECO:0000313" key="3">
    <source>
        <dbReference type="EMBL" id="MDT0277552.1"/>
    </source>
</evidence>
<feature type="transmembrane region" description="Helical" evidence="2">
    <location>
        <begin position="170"/>
        <end position="189"/>
    </location>
</feature>
<keyword evidence="2" id="KW-0812">Transmembrane</keyword>